<reference evidence="2 3" key="1">
    <citation type="submission" date="2019-08" db="EMBL/GenBank/DDBJ databases">
        <title>In-depth cultivation of the pig gut microbiome towards novel bacterial diversity and tailored functional studies.</title>
        <authorList>
            <person name="Wylensek D."/>
            <person name="Hitch T.C.A."/>
            <person name="Clavel T."/>
        </authorList>
    </citation>
    <scope>NUCLEOTIDE SEQUENCE [LARGE SCALE GENOMIC DNA]</scope>
    <source>
        <strain evidence="2 3">BL-389-WT-3D</strain>
    </source>
</reference>
<dbReference type="InterPro" id="IPR001387">
    <property type="entry name" value="Cro/C1-type_HTH"/>
</dbReference>
<accession>A0A844FD46</accession>
<dbReference type="SMART" id="SM00530">
    <property type="entry name" value="HTH_XRE"/>
    <property type="match status" value="1"/>
</dbReference>
<dbReference type="CDD" id="cd00093">
    <property type="entry name" value="HTH_XRE"/>
    <property type="match status" value="1"/>
</dbReference>
<dbReference type="AlphaFoldDB" id="A0A844FD46"/>
<dbReference type="GO" id="GO:0003677">
    <property type="term" value="F:DNA binding"/>
    <property type="evidence" value="ECO:0007669"/>
    <property type="project" value="InterPro"/>
</dbReference>
<feature type="domain" description="HTH cro/C1-type" evidence="1">
    <location>
        <begin position="19"/>
        <end position="75"/>
    </location>
</feature>
<dbReference type="EMBL" id="VUMB01000053">
    <property type="protein sequence ID" value="MSS41815.1"/>
    <property type="molecule type" value="Genomic_DNA"/>
</dbReference>
<gene>
    <name evidence="2" type="ORF">FYJ37_16145</name>
</gene>
<proteinExistence type="predicted"/>
<evidence type="ECO:0000313" key="3">
    <source>
        <dbReference type="Proteomes" id="UP000462363"/>
    </source>
</evidence>
<evidence type="ECO:0000313" key="2">
    <source>
        <dbReference type="EMBL" id="MSS41815.1"/>
    </source>
</evidence>
<dbReference type="PROSITE" id="PS50943">
    <property type="entry name" value="HTH_CROC1"/>
    <property type="match status" value="1"/>
</dbReference>
<organism evidence="2 3">
    <name type="scientific">Clostridium scindens (strain JCM 10418 / VPI 12708)</name>
    <dbReference type="NCBI Taxonomy" id="29347"/>
    <lineage>
        <taxon>Bacteria</taxon>
        <taxon>Bacillati</taxon>
        <taxon>Bacillota</taxon>
        <taxon>Clostridia</taxon>
        <taxon>Lachnospirales</taxon>
        <taxon>Lachnospiraceae</taxon>
    </lineage>
</organism>
<dbReference type="RefSeq" id="WP_055158158.1">
    <property type="nucleotide sequence ID" value="NZ_CP045695.1"/>
</dbReference>
<dbReference type="InterPro" id="IPR010982">
    <property type="entry name" value="Lambda_DNA-bd_dom_sf"/>
</dbReference>
<sequence length="85" mass="10074">MMKRNYPEEELRLTLAQNLVFLRKSRKNRLSQKALARYLQLPTKTVMNYENGKATPMAYAVLRLANYYGCTVEELLTTNMRKKER</sequence>
<dbReference type="Proteomes" id="UP000462363">
    <property type="component" value="Unassembled WGS sequence"/>
</dbReference>
<dbReference type="SUPFAM" id="SSF47413">
    <property type="entry name" value="lambda repressor-like DNA-binding domains"/>
    <property type="match status" value="1"/>
</dbReference>
<evidence type="ECO:0000259" key="1">
    <source>
        <dbReference type="PROSITE" id="PS50943"/>
    </source>
</evidence>
<protein>
    <submittedName>
        <fullName evidence="2">Helix-turn-helix transcriptional regulator</fullName>
    </submittedName>
</protein>
<dbReference type="Pfam" id="PF01381">
    <property type="entry name" value="HTH_3"/>
    <property type="match status" value="1"/>
</dbReference>
<dbReference type="Gene3D" id="1.10.260.40">
    <property type="entry name" value="lambda repressor-like DNA-binding domains"/>
    <property type="match status" value="1"/>
</dbReference>
<name>A0A844FD46_CLOSV</name>
<comment type="caution">
    <text evidence="2">The sequence shown here is derived from an EMBL/GenBank/DDBJ whole genome shotgun (WGS) entry which is preliminary data.</text>
</comment>